<evidence type="ECO:0000313" key="2">
    <source>
        <dbReference type="EMBL" id="KAE9404485.1"/>
    </source>
</evidence>
<reference evidence="2" key="1">
    <citation type="journal article" date="2019" name="Environ. Microbiol.">
        <title>Fungal ecological strategies reflected in gene transcription - a case study of two litter decomposers.</title>
        <authorList>
            <person name="Barbi F."/>
            <person name="Kohler A."/>
            <person name="Barry K."/>
            <person name="Baskaran P."/>
            <person name="Daum C."/>
            <person name="Fauchery L."/>
            <person name="Ihrmark K."/>
            <person name="Kuo A."/>
            <person name="LaButti K."/>
            <person name="Lipzen A."/>
            <person name="Morin E."/>
            <person name="Grigoriev I.V."/>
            <person name="Henrissat B."/>
            <person name="Lindahl B."/>
            <person name="Martin F."/>
        </authorList>
    </citation>
    <scope>NUCLEOTIDE SEQUENCE</scope>
    <source>
        <strain evidence="2">JB14</strain>
    </source>
</reference>
<protein>
    <submittedName>
        <fullName evidence="2">Uncharacterized protein</fullName>
    </submittedName>
</protein>
<keyword evidence="1" id="KW-0812">Transmembrane</keyword>
<dbReference type="Proteomes" id="UP000799118">
    <property type="component" value="Unassembled WGS sequence"/>
</dbReference>
<dbReference type="AlphaFoldDB" id="A0A6A4I6U0"/>
<dbReference type="EMBL" id="ML769416">
    <property type="protein sequence ID" value="KAE9404485.1"/>
    <property type="molecule type" value="Genomic_DNA"/>
</dbReference>
<evidence type="ECO:0000256" key="1">
    <source>
        <dbReference type="SAM" id="Phobius"/>
    </source>
</evidence>
<name>A0A6A4I6U0_9AGAR</name>
<gene>
    <name evidence="2" type="ORF">BT96DRAFT_419067</name>
</gene>
<sequence length="78" mass="8583">MVDASSWCVGFFNNECALTTIVDDVSLISIPLSLSLSLSLSFPIFYLTDRTAPFCIAAFVPRTVNQVVLISVVFLQHQ</sequence>
<proteinExistence type="predicted"/>
<feature type="transmembrane region" description="Helical" evidence="1">
    <location>
        <begin position="28"/>
        <end position="47"/>
    </location>
</feature>
<organism evidence="2 3">
    <name type="scientific">Gymnopus androsaceus JB14</name>
    <dbReference type="NCBI Taxonomy" id="1447944"/>
    <lineage>
        <taxon>Eukaryota</taxon>
        <taxon>Fungi</taxon>
        <taxon>Dikarya</taxon>
        <taxon>Basidiomycota</taxon>
        <taxon>Agaricomycotina</taxon>
        <taxon>Agaricomycetes</taxon>
        <taxon>Agaricomycetidae</taxon>
        <taxon>Agaricales</taxon>
        <taxon>Marasmiineae</taxon>
        <taxon>Omphalotaceae</taxon>
        <taxon>Gymnopus</taxon>
    </lineage>
</organism>
<keyword evidence="1" id="KW-1133">Transmembrane helix</keyword>
<feature type="transmembrane region" description="Helical" evidence="1">
    <location>
        <begin position="54"/>
        <end position="75"/>
    </location>
</feature>
<evidence type="ECO:0000313" key="3">
    <source>
        <dbReference type="Proteomes" id="UP000799118"/>
    </source>
</evidence>
<keyword evidence="1" id="KW-0472">Membrane</keyword>
<keyword evidence="3" id="KW-1185">Reference proteome</keyword>
<accession>A0A6A4I6U0</accession>